<protein>
    <recommendedName>
        <fullName evidence="11">ATP synthase gamma chain</fullName>
    </recommendedName>
    <alternativeName>
        <fullName evidence="11">ATP synthase F1 sector gamma subunit</fullName>
    </alternativeName>
    <alternativeName>
        <fullName evidence="11">F-ATPase gamma subunit</fullName>
    </alternativeName>
</protein>
<dbReference type="GO" id="GO:0009579">
    <property type="term" value="C:thylakoid"/>
    <property type="evidence" value="ECO:0007669"/>
    <property type="project" value="UniProtKB-SubCell"/>
</dbReference>
<dbReference type="PANTHER" id="PTHR11693">
    <property type="entry name" value="ATP SYNTHASE GAMMA CHAIN"/>
    <property type="match status" value="1"/>
</dbReference>
<proteinExistence type="inferred from homology"/>
<sequence>MPSLIDIRRRIRSVKNTQQITKAMKMVSAAKLRRAQDRVIAARPYGLMLRKVLANVASSAARDVEAGQNPLLAVRPEQRILLVLITSDKGLAGAFNSNLIKGVQRFLEQHPAATVTLELIGRKGRDFFRKRRARISGDHINLAARPAYHDTAAIARKAMAMYGQAEIDAVYLVYNQFKSVVAQTLTLARVLPGEVSGGTEPVDYIFEQPPADMLNELIPRYVEMEFFRALLESTAAEHAARMTAMDAATSNAEDMIDRLTLFMNRVRQASITKEIIEVVSGAAAAE</sequence>
<dbReference type="Gene3D" id="1.10.287.80">
    <property type="entry name" value="ATP synthase, gamma subunit, helix hairpin domain"/>
    <property type="match status" value="1"/>
</dbReference>
<keyword evidence="8 11" id="KW-0139">CF(1)</keyword>
<keyword evidence="9 11" id="KW-0066">ATP synthesis</keyword>
<dbReference type="InterPro" id="IPR023632">
    <property type="entry name" value="ATP_synth_F1_gsu_CS"/>
</dbReference>
<dbReference type="PANTHER" id="PTHR11693:SF22">
    <property type="entry name" value="ATP SYNTHASE SUBUNIT GAMMA, MITOCHONDRIAL"/>
    <property type="match status" value="1"/>
</dbReference>
<dbReference type="GO" id="GO:0046933">
    <property type="term" value="F:proton-transporting ATP synthase activity, rotational mechanism"/>
    <property type="evidence" value="ECO:0007669"/>
    <property type="project" value="UniProtKB-UniRule"/>
</dbReference>
<evidence type="ECO:0000256" key="2">
    <source>
        <dbReference type="ARBA" id="ARBA00004170"/>
    </source>
</evidence>
<evidence type="ECO:0000256" key="1">
    <source>
        <dbReference type="ARBA" id="ARBA00003456"/>
    </source>
</evidence>
<evidence type="ECO:0000256" key="3">
    <source>
        <dbReference type="ARBA" id="ARBA00007681"/>
    </source>
</evidence>
<dbReference type="HAMAP" id="MF_00815">
    <property type="entry name" value="ATP_synth_gamma_bact"/>
    <property type="match status" value="1"/>
</dbReference>
<dbReference type="GO" id="GO:0005524">
    <property type="term" value="F:ATP binding"/>
    <property type="evidence" value="ECO:0007669"/>
    <property type="project" value="UniProtKB-UniRule"/>
</dbReference>
<keyword evidence="11" id="KW-1003">Cell membrane</keyword>
<comment type="subunit">
    <text evidence="11">F-type ATPases have 2 components, CF(1) - the catalytic core - and CF(0) - the membrane proton channel. CF(1) has five subunits: alpha(3), beta(3), gamma(1), delta(1), epsilon(1). CF(0) has three main subunits: a, b and c.</text>
</comment>
<keyword evidence="4 11" id="KW-0813">Transport</keyword>
<keyword evidence="6 11" id="KW-0406">Ion transport</keyword>
<dbReference type="AlphaFoldDB" id="A0A7V8SZA1"/>
<dbReference type="FunFam" id="1.10.287.80:FF:000003">
    <property type="entry name" value="ATP synthase gamma chain, chloroplastic"/>
    <property type="match status" value="1"/>
</dbReference>
<keyword evidence="7 11" id="KW-0472">Membrane</keyword>
<dbReference type="Gene3D" id="3.40.1380.10">
    <property type="match status" value="1"/>
</dbReference>
<dbReference type="NCBIfam" id="TIGR01146">
    <property type="entry name" value="ATPsyn_F1gamma"/>
    <property type="match status" value="1"/>
</dbReference>
<organism evidence="12 13">
    <name type="scientific">Candidatus Acidiferrum panamense</name>
    <dbReference type="NCBI Taxonomy" id="2741543"/>
    <lineage>
        <taxon>Bacteria</taxon>
        <taxon>Pseudomonadati</taxon>
        <taxon>Acidobacteriota</taxon>
        <taxon>Terriglobia</taxon>
        <taxon>Candidatus Acidiferrales</taxon>
        <taxon>Candidatus Acidiferrum</taxon>
    </lineage>
</organism>
<comment type="subcellular location">
    <subcellularLocation>
        <location evidence="11">Cell membrane</location>
        <topology evidence="11">Peripheral membrane protein</topology>
    </subcellularLocation>
    <subcellularLocation>
        <location evidence="2">Membrane</location>
        <topology evidence="2">Peripheral membrane protein</topology>
    </subcellularLocation>
    <subcellularLocation>
        <location evidence="10">Thylakoid</location>
    </subcellularLocation>
</comment>
<comment type="similarity">
    <text evidence="3 11">Belongs to the ATPase gamma chain family.</text>
</comment>
<evidence type="ECO:0000256" key="7">
    <source>
        <dbReference type="ARBA" id="ARBA00023136"/>
    </source>
</evidence>
<dbReference type="EMBL" id="JACDQQ010002242">
    <property type="protein sequence ID" value="MBA0087898.1"/>
    <property type="molecule type" value="Genomic_DNA"/>
</dbReference>
<dbReference type="Pfam" id="PF00231">
    <property type="entry name" value="ATP-synt"/>
    <property type="match status" value="1"/>
</dbReference>
<dbReference type="PROSITE" id="PS00153">
    <property type="entry name" value="ATPASE_GAMMA"/>
    <property type="match status" value="1"/>
</dbReference>
<evidence type="ECO:0000256" key="4">
    <source>
        <dbReference type="ARBA" id="ARBA00022448"/>
    </source>
</evidence>
<dbReference type="GO" id="GO:0045259">
    <property type="term" value="C:proton-transporting ATP synthase complex"/>
    <property type="evidence" value="ECO:0007669"/>
    <property type="project" value="UniProtKB-KW"/>
</dbReference>
<comment type="caution">
    <text evidence="12">The sequence shown here is derived from an EMBL/GenBank/DDBJ whole genome shotgun (WGS) entry which is preliminary data.</text>
</comment>
<evidence type="ECO:0000256" key="9">
    <source>
        <dbReference type="ARBA" id="ARBA00023310"/>
    </source>
</evidence>
<dbReference type="CDD" id="cd12151">
    <property type="entry name" value="F1-ATPase_gamma"/>
    <property type="match status" value="1"/>
</dbReference>
<dbReference type="InterPro" id="IPR000131">
    <property type="entry name" value="ATP_synth_F1_gsu"/>
</dbReference>
<dbReference type="GO" id="GO:0042777">
    <property type="term" value="P:proton motive force-driven plasma membrane ATP synthesis"/>
    <property type="evidence" value="ECO:0007669"/>
    <property type="project" value="UniProtKB-UniRule"/>
</dbReference>
<evidence type="ECO:0000256" key="5">
    <source>
        <dbReference type="ARBA" id="ARBA00022781"/>
    </source>
</evidence>
<accession>A0A7V8SZA1</accession>
<keyword evidence="5 11" id="KW-0375">Hydrogen ion transport</keyword>
<dbReference type="PRINTS" id="PR00126">
    <property type="entry name" value="ATPASEGAMMA"/>
</dbReference>
<evidence type="ECO:0000313" key="13">
    <source>
        <dbReference type="Proteomes" id="UP000567293"/>
    </source>
</evidence>
<reference evidence="12" key="1">
    <citation type="submission" date="2020-06" db="EMBL/GenBank/DDBJ databases">
        <title>Legume-microbial interactions unlock mineral nutrients during tropical forest succession.</title>
        <authorList>
            <person name="Epihov D.Z."/>
        </authorList>
    </citation>
    <scope>NUCLEOTIDE SEQUENCE [LARGE SCALE GENOMIC DNA]</scope>
    <source>
        <strain evidence="12">Pan2503</strain>
    </source>
</reference>
<keyword evidence="13" id="KW-1185">Reference proteome</keyword>
<dbReference type="InterPro" id="IPR035968">
    <property type="entry name" value="ATP_synth_F1_ATPase_gsu"/>
</dbReference>
<evidence type="ECO:0000256" key="6">
    <source>
        <dbReference type="ARBA" id="ARBA00023065"/>
    </source>
</evidence>
<evidence type="ECO:0000256" key="11">
    <source>
        <dbReference type="HAMAP-Rule" id="MF_00815"/>
    </source>
</evidence>
<name>A0A7V8SZA1_9BACT</name>
<dbReference type="GO" id="GO:0005886">
    <property type="term" value="C:plasma membrane"/>
    <property type="evidence" value="ECO:0007669"/>
    <property type="project" value="UniProtKB-SubCell"/>
</dbReference>
<gene>
    <name evidence="11 12" type="primary">atpG</name>
    <name evidence="12" type="ORF">HRJ53_23170</name>
</gene>
<evidence type="ECO:0000256" key="10">
    <source>
        <dbReference type="ARBA" id="ARBA00060385"/>
    </source>
</evidence>
<evidence type="ECO:0000313" key="12">
    <source>
        <dbReference type="EMBL" id="MBA0087898.1"/>
    </source>
</evidence>
<evidence type="ECO:0000256" key="8">
    <source>
        <dbReference type="ARBA" id="ARBA00023196"/>
    </source>
</evidence>
<dbReference type="Proteomes" id="UP000567293">
    <property type="component" value="Unassembled WGS sequence"/>
</dbReference>
<dbReference type="SUPFAM" id="SSF52943">
    <property type="entry name" value="ATP synthase (F1-ATPase), gamma subunit"/>
    <property type="match status" value="1"/>
</dbReference>
<comment type="function">
    <text evidence="1 11">Produces ATP from ADP in the presence of a proton gradient across the membrane. The gamma chain is believed to be important in regulating ATPase activity and the flow of protons through the CF(0) complex.</text>
</comment>